<dbReference type="Pfam" id="PF05979">
    <property type="entry name" value="DUF896"/>
    <property type="match status" value="1"/>
</dbReference>
<keyword evidence="5" id="KW-1185">Reference proteome</keyword>
<gene>
    <name evidence="4" type="ORF">MM50RIKEN_12340</name>
</gene>
<dbReference type="KEGG" id="vcop:MM50RIKEN_12340"/>
<organism evidence="4 5">
    <name type="scientific">Vescimonas coprocola</name>
    <dbReference type="NCBI Taxonomy" id="2714355"/>
    <lineage>
        <taxon>Bacteria</taxon>
        <taxon>Bacillati</taxon>
        <taxon>Bacillota</taxon>
        <taxon>Clostridia</taxon>
        <taxon>Eubacteriales</taxon>
        <taxon>Oscillospiraceae</taxon>
        <taxon>Vescimonas</taxon>
    </lineage>
</organism>
<feature type="region of interest" description="Disordered" evidence="3">
    <location>
        <begin position="1"/>
        <end position="28"/>
    </location>
</feature>
<dbReference type="EMBL" id="AP023418">
    <property type="protein sequence ID" value="BCK81471.1"/>
    <property type="molecule type" value="Genomic_DNA"/>
</dbReference>
<evidence type="ECO:0000256" key="3">
    <source>
        <dbReference type="SAM" id="MobiDB-lite"/>
    </source>
</evidence>
<dbReference type="HAMAP" id="MF_01103">
    <property type="entry name" value="UPF0291"/>
    <property type="match status" value="1"/>
</dbReference>
<accession>A0A810Q7L5</accession>
<keyword evidence="1 2" id="KW-0963">Cytoplasm</keyword>
<comment type="subcellular location">
    <subcellularLocation>
        <location evidence="2">Cytoplasm</location>
    </subcellularLocation>
</comment>
<dbReference type="SUPFAM" id="SSF158221">
    <property type="entry name" value="YnzC-like"/>
    <property type="match status" value="1"/>
</dbReference>
<comment type="similarity">
    <text evidence="2">Belongs to the UPF0291 family.</text>
</comment>
<proteinExistence type="inferred from homology"/>
<evidence type="ECO:0000256" key="1">
    <source>
        <dbReference type="ARBA" id="ARBA00022490"/>
    </source>
</evidence>
<evidence type="ECO:0000313" key="4">
    <source>
        <dbReference type="EMBL" id="BCK81471.1"/>
    </source>
</evidence>
<name>A0A810Q7L5_9FIRM</name>
<evidence type="ECO:0000313" key="5">
    <source>
        <dbReference type="Proteomes" id="UP000681035"/>
    </source>
</evidence>
<dbReference type="PANTHER" id="PTHR37300:SF1">
    <property type="entry name" value="UPF0291 PROTEIN YNZC"/>
    <property type="match status" value="1"/>
</dbReference>
<dbReference type="GO" id="GO:0005737">
    <property type="term" value="C:cytoplasm"/>
    <property type="evidence" value="ECO:0007669"/>
    <property type="project" value="UniProtKB-SubCell"/>
</dbReference>
<protein>
    <recommendedName>
        <fullName evidence="2">UPF0291 protein MM50RIKEN_12340</fullName>
    </recommendedName>
</protein>
<dbReference type="AlphaFoldDB" id="A0A810Q7L5"/>
<feature type="compositionally biased region" description="Basic and acidic residues" evidence="3">
    <location>
        <begin position="1"/>
        <end position="18"/>
    </location>
</feature>
<dbReference type="PANTHER" id="PTHR37300">
    <property type="entry name" value="UPF0291 PROTEIN CBO2609/CLC_2481"/>
    <property type="match status" value="1"/>
</dbReference>
<dbReference type="RefSeq" id="WP_213540277.1">
    <property type="nucleotide sequence ID" value="NZ_AP023418.1"/>
</dbReference>
<dbReference type="Gene3D" id="1.10.287.540">
    <property type="entry name" value="Helix hairpin bin"/>
    <property type="match status" value="1"/>
</dbReference>
<dbReference type="Proteomes" id="UP000681035">
    <property type="component" value="Chromosome"/>
</dbReference>
<reference evidence="4" key="1">
    <citation type="submission" date="2020-09" db="EMBL/GenBank/DDBJ databases">
        <title>New species isolated from human feces.</title>
        <authorList>
            <person name="Kitahara M."/>
            <person name="Shigeno Y."/>
            <person name="Shime M."/>
            <person name="Matsumoto Y."/>
            <person name="Nakamura S."/>
            <person name="Motooka D."/>
            <person name="Fukuoka S."/>
            <person name="Nishikawa H."/>
            <person name="Benno Y."/>
        </authorList>
    </citation>
    <scope>NUCLEOTIDE SEQUENCE</scope>
    <source>
        <strain evidence="4">MM50</strain>
    </source>
</reference>
<evidence type="ECO:0000256" key="2">
    <source>
        <dbReference type="HAMAP-Rule" id="MF_01103"/>
    </source>
</evidence>
<dbReference type="InterPro" id="IPR009242">
    <property type="entry name" value="DUF896"/>
</dbReference>
<sequence length="74" mass="8661">MDQKKIDRINELAKKARTPEGLTPEETQERAALRREYIDTVVGNLARELDNTWVVDENGNKRKLRKRGEENTHD</sequence>